<evidence type="ECO:0000259" key="5">
    <source>
        <dbReference type="Pfam" id="PF02441"/>
    </source>
</evidence>
<dbReference type="InterPro" id="IPR003382">
    <property type="entry name" value="Flavoprotein"/>
</dbReference>
<keyword evidence="4 7" id="KW-0808">Transferase</keyword>
<dbReference type="EC" id="2.5.1.129" evidence="7"/>
<dbReference type="Gene3D" id="3.40.50.1950">
    <property type="entry name" value="Flavin prenyltransferase-like"/>
    <property type="match status" value="1"/>
</dbReference>
<feature type="domain" description="Flavoprotein" evidence="5">
    <location>
        <begin position="2"/>
        <end position="160"/>
    </location>
</feature>
<dbReference type="SUPFAM" id="SSF52507">
    <property type="entry name" value="Homo-oligomeric flavin-containing Cys decarboxylases, HFCD"/>
    <property type="match status" value="1"/>
</dbReference>
<evidence type="ECO:0000313" key="9">
    <source>
        <dbReference type="Proteomes" id="UP000306825"/>
    </source>
</evidence>
<keyword evidence="1" id="KW-0637">Prenyltransferase</keyword>
<evidence type="ECO:0000256" key="3">
    <source>
        <dbReference type="ARBA" id="ARBA00022643"/>
    </source>
</evidence>
<reference evidence="7 9" key="2">
    <citation type="submission" date="2019-05" db="EMBL/GenBank/DDBJ databases">
        <title>A comparative analysis of the Nautiliaceae.</title>
        <authorList>
            <person name="Grosche A."/>
            <person name="Smedile F."/>
            <person name="Vetriani C."/>
        </authorList>
    </citation>
    <scope>NUCLEOTIDE SEQUENCE [LARGE SCALE GENOMIC DNA]</scope>
    <source>
        <strain evidence="7 9">TB-2</strain>
    </source>
</reference>
<dbReference type="InterPro" id="IPR004507">
    <property type="entry name" value="UbiX-like"/>
</dbReference>
<dbReference type="Proteomes" id="UP000306825">
    <property type="component" value="Chromosome"/>
</dbReference>
<dbReference type="Proteomes" id="UP000003288">
    <property type="component" value="Unassembled WGS sequence"/>
</dbReference>
<gene>
    <name evidence="6" type="ORF">CMTB2_02018</name>
    <name evidence="7" type="ORF">FE773_06780</name>
</gene>
<protein>
    <submittedName>
        <fullName evidence="6">Phenylacrylic acid decarboxylase</fullName>
    </submittedName>
    <submittedName>
        <fullName evidence="7">UbiX family flavin prenyltransferase</fullName>
        <ecNumber evidence="7">2.5.1.129</ecNumber>
    </submittedName>
</protein>
<keyword evidence="2" id="KW-0285">Flavoprotein</keyword>
<evidence type="ECO:0000313" key="7">
    <source>
        <dbReference type="EMBL" id="QCT94899.1"/>
    </source>
</evidence>
<dbReference type="EMBL" id="ABCJ01000001">
    <property type="protein sequence ID" value="EDM24253.1"/>
    <property type="molecule type" value="Genomic_DNA"/>
</dbReference>
<dbReference type="NCBIfam" id="NF004685">
    <property type="entry name" value="PRK06029.1"/>
    <property type="match status" value="1"/>
</dbReference>
<evidence type="ECO:0000256" key="2">
    <source>
        <dbReference type="ARBA" id="ARBA00022630"/>
    </source>
</evidence>
<proteinExistence type="predicted"/>
<keyword evidence="3" id="KW-0288">FMN</keyword>
<dbReference type="GO" id="GO:0106141">
    <property type="term" value="F:flavin prenyltransferase activity"/>
    <property type="evidence" value="ECO:0007669"/>
    <property type="project" value="UniProtKB-EC"/>
</dbReference>
<dbReference type="EMBL" id="CP040463">
    <property type="protein sequence ID" value="QCT94899.1"/>
    <property type="molecule type" value="Genomic_DNA"/>
</dbReference>
<keyword evidence="9" id="KW-1185">Reference proteome</keyword>
<name>A0AAI9AIG8_9BACT</name>
<accession>A0AAI9AIG8</accession>
<evidence type="ECO:0000313" key="8">
    <source>
        <dbReference type="Proteomes" id="UP000003288"/>
    </source>
</evidence>
<dbReference type="RefSeq" id="WP_007473009.1">
    <property type="nucleotide sequence ID" value="NZ_ABCJ01000001.1"/>
</dbReference>
<evidence type="ECO:0000256" key="1">
    <source>
        <dbReference type="ARBA" id="ARBA00022602"/>
    </source>
</evidence>
<evidence type="ECO:0000256" key="4">
    <source>
        <dbReference type="ARBA" id="ARBA00022679"/>
    </source>
</evidence>
<evidence type="ECO:0000313" key="6">
    <source>
        <dbReference type="EMBL" id="EDM24253.1"/>
    </source>
</evidence>
<dbReference type="NCBIfam" id="TIGR00421">
    <property type="entry name" value="ubiX_pad"/>
    <property type="match status" value="1"/>
</dbReference>
<sequence>MKKVLVCISGASTVSLGIKLYNLIPPTYERYLVISENAKIVLQKEENIFLNDDISAPPASGSFGIDITFIVPCSMNTLAKIALGIADNLITRSAAVAIKEKKKLIIAPREMPFSEIHLNHMLNLSKLSNVFIAPPIFGYYSKPKTIEDIEMFLIGKWFDLAGIENNFFKRWNSV</sequence>
<reference evidence="6 8" key="1">
    <citation type="journal article" date="2011" name="Stand. Genomic Sci.">
        <title>Draft genome sequence of Caminibacter mediatlanticus strain TB-2, an epsilonproteobacterium isolated from a deep-sea hydrothermal vent.</title>
        <authorList>
            <person name="Giovannelli D."/>
            <person name="Ferriera S."/>
            <person name="Johnson J."/>
            <person name="Kravitz S."/>
            <person name="Perez-Rodriguez I."/>
            <person name="Ricci J."/>
            <person name="O'Brien C."/>
            <person name="Voordeckers J.W."/>
            <person name="Bini E."/>
            <person name="Vetriani C."/>
        </authorList>
    </citation>
    <scope>NUCLEOTIDE SEQUENCE [LARGE SCALE GENOMIC DNA]</scope>
    <source>
        <strain evidence="6 8">TB-2</strain>
    </source>
</reference>
<dbReference type="Pfam" id="PF02441">
    <property type="entry name" value="Flavoprotein"/>
    <property type="match status" value="1"/>
</dbReference>
<organism evidence="6 8">
    <name type="scientific">Caminibacter mediatlanticus TB-2</name>
    <dbReference type="NCBI Taxonomy" id="391592"/>
    <lineage>
        <taxon>Bacteria</taxon>
        <taxon>Pseudomonadati</taxon>
        <taxon>Campylobacterota</taxon>
        <taxon>Epsilonproteobacteria</taxon>
        <taxon>Nautiliales</taxon>
        <taxon>Nautiliaceae</taxon>
        <taxon>Caminibacter</taxon>
    </lineage>
</organism>
<dbReference type="InterPro" id="IPR036551">
    <property type="entry name" value="Flavin_trans-like"/>
</dbReference>
<dbReference type="AlphaFoldDB" id="A0AAI9AIG8"/>